<dbReference type="OrthoDB" id="2881271at2759"/>
<evidence type="ECO:0000313" key="4">
    <source>
        <dbReference type="Proteomes" id="UP000054018"/>
    </source>
</evidence>
<dbReference type="InterPro" id="IPR040976">
    <property type="entry name" value="Pkinase_fungal"/>
</dbReference>
<keyword evidence="4" id="KW-1185">Reference proteome</keyword>
<sequence>MTTYSGRHDRTGTWQFMSAALLRSPGRMHELKDDIESFVHVLGWIALSYLPSSMGGDERTHILSLMYDRSGKNAEGREEGGSYKAFQLALGVYPGEGFELTEHPPILELIQNLASPFRARYGKPPTEEDQKIFEFLMPQYRLNIERLGSPEWFLRTFEDALESPGWPAKDGARDRRIAFIDGTARQRQPPAPRIKAVPQPVPTSSGSLKRSATPPPPAPQEKRSDLDDNSDKGITRG</sequence>
<protein>
    <recommendedName>
        <fullName evidence="2">Fungal-type protein kinase domain-containing protein</fullName>
    </recommendedName>
</protein>
<organism evidence="3 4">
    <name type="scientific">Pisolithus microcarpus 441</name>
    <dbReference type="NCBI Taxonomy" id="765257"/>
    <lineage>
        <taxon>Eukaryota</taxon>
        <taxon>Fungi</taxon>
        <taxon>Dikarya</taxon>
        <taxon>Basidiomycota</taxon>
        <taxon>Agaricomycotina</taxon>
        <taxon>Agaricomycetes</taxon>
        <taxon>Agaricomycetidae</taxon>
        <taxon>Boletales</taxon>
        <taxon>Sclerodermatineae</taxon>
        <taxon>Pisolithaceae</taxon>
        <taxon>Pisolithus</taxon>
    </lineage>
</organism>
<dbReference type="AlphaFoldDB" id="A0A0C9ZQP2"/>
<gene>
    <name evidence="3" type="ORF">PISMIDRAFT_680773</name>
</gene>
<accession>A0A0C9ZQP2</accession>
<dbReference type="Pfam" id="PF17667">
    <property type="entry name" value="Pkinase_fungal"/>
    <property type="match status" value="1"/>
</dbReference>
<proteinExistence type="predicted"/>
<dbReference type="EMBL" id="KN833744">
    <property type="protein sequence ID" value="KIK22008.1"/>
    <property type="molecule type" value="Genomic_DNA"/>
</dbReference>
<reference evidence="3 4" key="1">
    <citation type="submission" date="2014-04" db="EMBL/GenBank/DDBJ databases">
        <authorList>
            <consortium name="DOE Joint Genome Institute"/>
            <person name="Kuo A."/>
            <person name="Kohler A."/>
            <person name="Costa M.D."/>
            <person name="Nagy L.G."/>
            <person name="Floudas D."/>
            <person name="Copeland A."/>
            <person name="Barry K.W."/>
            <person name="Cichocki N."/>
            <person name="Veneault-Fourrey C."/>
            <person name="LaButti K."/>
            <person name="Lindquist E.A."/>
            <person name="Lipzen A."/>
            <person name="Lundell T."/>
            <person name="Morin E."/>
            <person name="Murat C."/>
            <person name="Sun H."/>
            <person name="Tunlid A."/>
            <person name="Henrissat B."/>
            <person name="Grigoriev I.V."/>
            <person name="Hibbett D.S."/>
            <person name="Martin F."/>
            <person name="Nordberg H.P."/>
            <person name="Cantor M.N."/>
            <person name="Hua S.X."/>
        </authorList>
    </citation>
    <scope>NUCLEOTIDE SEQUENCE [LARGE SCALE GENOMIC DNA]</scope>
    <source>
        <strain evidence="3 4">441</strain>
    </source>
</reference>
<dbReference type="Proteomes" id="UP000054018">
    <property type="component" value="Unassembled WGS sequence"/>
</dbReference>
<evidence type="ECO:0000259" key="2">
    <source>
        <dbReference type="Pfam" id="PF17667"/>
    </source>
</evidence>
<evidence type="ECO:0000313" key="3">
    <source>
        <dbReference type="EMBL" id="KIK22008.1"/>
    </source>
</evidence>
<feature type="region of interest" description="Disordered" evidence="1">
    <location>
        <begin position="181"/>
        <end position="237"/>
    </location>
</feature>
<dbReference type="HOGENOM" id="CLU_105957_0_0_1"/>
<reference evidence="4" key="2">
    <citation type="submission" date="2015-01" db="EMBL/GenBank/DDBJ databases">
        <title>Evolutionary Origins and Diversification of the Mycorrhizal Mutualists.</title>
        <authorList>
            <consortium name="DOE Joint Genome Institute"/>
            <consortium name="Mycorrhizal Genomics Consortium"/>
            <person name="Kohler A."/>
            <person name="Kuo A."/>
            <person name="Nagy L.G."/>
            <person name="Floudas D."/>
            <person name="Copeland A."/>
            <person name="Barry K.W."/>
            <person name="Cichocki N."/>
            <person name="Veneault-Fourrey C."/>
            <person name="LaButti K."/>
            <person name="Lindquist E.A."/>
            <person name="Lipzen A."/>
            <person name="Lundell T."/>
            <person name="Morin E."/>
            <person name="Murat C."/>
            <person name="Riley R."/>
            <person name="Ohm R."/>
            <person name="Sun H."/>
            <person name="Tunlid A."/>
            <person name="Henrissat B."/>
            <person name="Grigoriev I.V."/>
            <person name="Hibbett D.S."/>
            <person name="Martin F."/>
        </authorList>
    </citation>
    <scope>NUCLEOTIDE SEQUENCE [LARGE SCALE GENOMIC DNA]</scope>
    <source>
        <strain evidence="4">441</strain>
    </source>
</reference>
<evidence type="ECO:0000256" key="1">
    <source>
        <dbReference type="SAM" id="MobiDB-lite"/>
    </source>
</evidence>
<name>A0A0C9ZQP2_9AGAM</name>
<feature type="compositionally biased region" description="Basic and acidic residues" evidence="1">
    <location>
        <begin position="220"/>
        <end position="237"/>
    </location>
</feature>
<feature type="domain" description="Fungal-type protein kinase" evidence="2">
    <location>
        <begin position="4"/>
        <end position="45"/>
    </location>
</feature>
<dbReference type="STRING" id="765257.A0A0C9ZQP2"/>